<reference evidence="1" key="1">
    <citation type="journal article" date="2020" name="bioRxiv">
        <title>Whole genome comparisons of ergot fungi reveals the divergence and evolution of species within the genus Claviceps are the result of varying mechanisms driving genome evolution and host range expansion.</title>
        <authorList>
            <person name="Wyka S.A."/>
            <person name="Mondo S.J."/>
            <person name="Liu M."/>
            <person name="Dettman J."/>
            <person name="Nalam V."/>
            <person name="Broders K.D."/>
        </authorList>
    </citation>
    <scope>NUCLEOTIDE SEQUENCE</scope>
    <source>
        <strain evidence="1">CCC 602</strain>
    </source>
</reference>
<protein>
    <submittedName>
        <fullName evidence="1">Uncharacterized protein</fullName>
    </submittedName>
</protein>
<comment type="caution">
    <text evidence="1">The sequence shown here is derived from an EMBL/GenBank/DDBJ whole genome shotgun (WGS) entry which is preliminary data.</text>
</comment>
<dbReference type="Proteomes" id="UP000748025">
    <property type="component" value="Unassembled WGS sequence"/>
</dbReference>
<gene>
    <name evidence="1" type="ORF">E4U43_006714</name>
</gene>
<proteinExistence type="predicted"/>
<accession>A0A9P7N1K8</accession>
<name>A0A9P7N1K8_9HYPO</name>
<dbReference type="EMBL" id="SRPW01004729">
    <property type="protein sequence ID" value="KAG5980642.1"/>
    <property type="molecule type" value="Genomic_DNA"/>
</dbReference>
<organism evidence="1 2">
    <name type="scientific">Claviceps pusilla</name>
    <dbReference type="NCBI Taxonomy" id="123648"/>
    <lineage>
        <taxon>Eukaryota</taxon>
        <taxon>Fungi</taxon>
        <taxon>Dikarya</taxon>
        <taxon>Ascomycota</taxon>
        <taxon>Pezizomycotina</taxon>
        <taxon>Sordariomycetes</taxon>
        <taxon>Hypocreomycetidae</taxon>
        <taxon>Hypocreales</taxon>
        <taxon>Clavicipitaceae</taxon>
        <taxon>Claviceps</taxon>
    </lineage>
</organism>
<feature type="non-terminal residue" evidence="1">
    <location>
        <position position="1"/>
    </location>
</feature>
<dbReference type="AlphaFoldDB" id="A0A9P7N1K8"/>
<keyword evidence="2" id="KW-1185">Reference proteome</keyword>
<evidence type="ECO:0000313" key="1">
    <source>
        <dbReference type="EMBL" id="KAG5980642.1"/>
    </source>
</evidence>
<sequence length="65" mass="7486">DLTDMHQFAKLEMAICTAMFFALFDFDVVDREGNTGDVSLPPLNLDNFSAKRQPGHVWLKCRRRV</sequence>
<evidence type="ECO:0000313" key="2">
    <source>
        <dbReference type="Proteomes" id="UP000748025"/>
    </source>
</evidence>